<evidence type="ECO:0000313" key="4">
    <source>
        <dbReference type="Proteomes" id="UP000037923"/>
    </source>
</evidence>
<dbReference type="OrthoDB" id="270029at2759"/>
<accession>A0A0N0VD91</accession>
<evidence type="ECO:0000256" key="1">
    <source>
        <dbReference type="ARBA" id="ARBA00022786"/>
    </source>
</evidence>
<comment type="caution">
    <text evidence="3">The sequence shown here is derived from an EMBL/GenBank/DDBJ whole genome shotgun (WGS) entry which is preliminary data.</text>
</comment>
<dbReference type="GeneID" id="26909513"/>
<organism evidence="3 4">
    <name type="scientific">Leptomonas pyrrhocoris</name>
    <name type="common">Firebug parasite</name>
    <dbReference type="NCBI Taxonomy" id="157538"/>
    <lineage>
        <taxon>Eukaryota</taxon>
        <taxon>Discoba</taxon>
        <taxon>Euglenozoa</taxon>
        <taxon>Kinetoplastea</taxon>
        <taxon>Metakinetoplastina</taxon>
        <taxon>Trypanosomatida</taxon>
        <taxon>Trypanosomatidae</taxon>
        <taxon>Leishmaniinae</taxon>
        <taxon>Leptomonas</taxon>
    </lineage>
</organism>
<dbReference type="GO" id="GO:0006914">
    <property type="term" value="P:autophagy"/>
    <property type="evidence" value="ECO:0007669"/>
    <property type="project" value="UniProtKB-KW"/>
</dbReference>
<gene>
    <name evidence="3" type="ORF">ABB37_09230</name>
</gene>
<dbReference type="Pfam" id="PF03987">
    <property type="entry name" value="Autophagy_act_C"/>
    <property type="match status" value="1"/>
</dbReference>
<keyword evidence="4" id="KW-1185">Reference proteome</keyword>
<dbReference type="Proteomes" id="UP000037923">
    <property type="component" value="Unassembled WGS sequence"/>
</dbReference>
<reference evidence="3 4" key="1">
    <citation type="submission" date="2015-07" db="EMBL/GenBank/DDBJ databases">
        <title>High-quality genome of monoxenous trypanosomatid Leptomonas pyrrhocoris.</title>
        <authorList>
            <person name="Flegontov P."/>
            <person name="Butenko A."/>
            <person name="Firsov S."/>
            <person name="Vlcek C."/>
            <person name="Logacheva M.D."/>
            <person name="Field M."/>
            <person name="Filatov D."/>
            <person name="Flegontova O."/>
            <person name="Gerasimov E."/>
            <person name="Jackson A.P."/>
            <person name="Kelly S."/>
            <person name="Opperdoes F."/>
            <person name="O'Reilly A."/>
            <person name="Votypka J."/>
            <person name="Yurchenko V."/>
            <person name="Lukes J."/>
        </authorList>
    </citation>
    <scope>NUCLEOTIDE SEQUENCE [LARGE SCALE GENOMIC DNA]</scope>
    <source>
        <strain evidence="3">H10</strain>
    </source>
</reference>
<keyword evidence="2" id="KW-0072">Autophagy</keyword>
<dbReference type="VEuPathDB" id="TriTrypDB:LpyrH10_29_1450"/>
<dbReference type="InterPro" id="IPR007135">
    <property type="entry name" value="Atg3/Atg10"/>
</dbReference>
<protein>
    <submittedName>
        <fullName evidence="3">Uncharacterized protein</fullName>
    </submittedName>
</protein>
<dbReference type="AlphaFoldDB" id="A0A0N0VD91"/>
<dbReference type="RefSeq" id="XP_015653047.1">
    <property type="nucleotide sequence ID" value="XM_015808594.1"/>
</dbReference>
<dbReference type="EMBL" id="LGTL01000029">
    <property type="protein sequence ID" value="KPA74608.1"/>
    <property type="molecule type" value="Genomic_DNA"/>
</dbReference>
<proteinExistence type="predicted"/>
<dbReference type="GO" id="GO:0019787">
    <property type="term" value="F:ubiquitin-like protein transferase activity"/>
    <property type="evidence" value="ECO:0007669"/>
    <property type="project" value="InterPro"/>
</dbReference>
<evidence type="ECO:0000256" key="2">
    <source>
        <dbReference type="ARBA" id="ARBA00023006"/>
    </source>
</evidence>
<sequence>MDGMSTCCSRSEFNQCATKLQDETAWELRTKQDAFGATFLWLEATYGIPAATSLADNLILVTVYAVYNPDFRVPQLGFFTSSLLSVDELRAALPTLSFLNAVLEMSSGVDAASTCPLVSCSWNDEVQRHMWLVHPCDTENLIRRSRYGGARGDPLVVFLRAMTSYFPLAPSLVPSA</sequence>
<evidence type="ECO:0000313" key="3">
    <source>
        <dbReference type="EMBL" id="KPA74608.1"/>
    </source>
</evidence>
<name>A0A0N0VD91_LEPPY</name>
<keyword evidence="1" id="KW-0833">Ubl conjugation pathway</keyword>
<dbReference type="OMA" id="LVHPCDT"/>